<dbReference type="Pfam" id="PF24827">
    <property type="entry name" value="AstE_AspA_cat"/>
    <property type="match status" value="1"/>
</dbReference>
<evidence type="ECO:0000256" key="3">
    <source>
        <dbReference type="ARBA" id="ARBA00022801"/>
    </source>
</evidence>
<dbReference type="Proteomes" id="UP000031656">
    <property type="component" value="Chromosome"/>
</dbReference>
<dbReference type="AlphaFoldDB" id="A0A067Z7N2"/>
<dbReference type="InterPro" id="IPR055438">
    <property type="entry name" value="AstE_AspA_cat"/>
</dbReference>
<dbReference type="PANTHER" id="PTHR15162">
    <property type="entry name" value="ASPARTOACYLASE"/>
    <property type="match status" value="1"/>
</dbReference>
<dbReference type="InterPro" id="IPR050178">
    <property type="entry name" value="AspA/AstE_fam"/>
</dbReference>
<dbReference type="GO" id="GO:0016788">
    <property type="term" value="F:hydrolase activity, acting on ester bonds"/>
    <property type="evidence" value="ECO:0007669"/>
    <property type="project" value="InterPro"/>
</dbReference>
<keyword evidence="4" id="KW-0862">Zinc</keyword>
<feature type="domain" description="Succinylglutamate desuccinylase/Aspartoacylase catalytic" evidence="5">
    <location>
        <begin position="95"/>
        <end position="251"/>
    </location>
</feature>
<dbReference type="PROSITE" id="PS51257">
    <property type="entry name" value="PROKAR_LIPOPROTEIN"/>
    <property type="match status" value="1"/>
</dbReference>
<reference evidence="6 7" key="1">
    <citation type="journal article" date="2015" name="Appl. Microbiol. Biotechnol.">
        <title>The consequence of an additional NADH dehydrogenase paralog on the growth of Gluconobacter oxydans DSM3504.</title>
        <authorList>
            <person name="Kostner D."/>
            <person name="Luchterhand B."/>
            <person name="Junker A."/>
            <person name="Volland S."/>
            <person name="Daniel R."/>
            <person name="Buchs J."/>
            <person name="Liebl W."/>
            <person name="Ehrenreich A."/>
        </authorList>
    </citation>
    <scope>NUCLEOTIDE SEQUENCE [LARGE SCALE GENOMIC DNA]</scope>
    <source>
        <strain evidence="6">DSM 3504</strain>
    </source>
</reference>
<accession>A0A067Z7N2</accession>
<comment type="cofactor">
    <cofactor evidence="1">
        <name>Zn(2+)</name>
        <dbReference type="ChEBI" id="CHEBI:29105"/>
    </cofactor>
</comment>
<protein>
    <submittedName>
        <fullName evidence="6">Putative succinylglutamate desuccinylase/aspartoacylase</fullName>
    </submittedName>
</protein>
<evidence type="ECO:0000256" key="4">
    <source>
        <dbReference type="ARBA" id="ARBA00022833"/>
    </source>
</evidence>
<dbReference type="GO" id="GO:0005829">
    <property type="term" value="C:cytosol"/>
    <property type="evidence" value="ECO:0007669"/>
    <property type="project" value="TreeGrafter"/>
</dbReference>
<evidence type="ECO:0000313" key="7">
    <source>
        <dbReference type="Proteomes" id="UP000031656"/>
    </source>
</evidence>
<dbReference type="SUPFAM" id="SSF53187">
    <property type="entry name" value="Zn-dependent exopeptidases"/>
    <property type="match status" value="1"/>
</dbReference>
<dbReference type="KEGG" id="goy:GLS_c24540"/>
<dbReference type="PANTHER" id="PTHR15162:SF7">
    <property type="entry name" value="SUCCINYLGLUTAMATE DESUCCINYLASE"/>
    <property type="match status" value="1"/>
</dbReference>
<keyword evidence="3" id="KW-0378">Hydrolase</keyword>
<proteinExistence type="predicted"/>
<name>A0A067Z7N2_GLUOY</name>
<dbReference type="EMBL" id="CP004373">
    <property type="protein sequence ID" value="AHK72322.1"/>
    <property type="molecule type" value="Genomic_DNA"/>
</dbReference>
<gene>
    <name evidence="6" type="ORF">GLS_c24540</name>
</gene>
<evidence type="ECO:0000259" key="5">
    <source>
        <dbReference type="Pfam" id="PF24827"/>
    </source>
</evidence>
<evidence type="ECO:0000313" key="6">
    <source>
        <dbReference type="EMBL" id="AHK72322.1"/>
    </source>
</evidence>
<dbReference type="Gene3D" id="3.40.630.10">
    <property type="entry name" value="Zn peptidases"/>
    <property type="match status" value="1"/>
</dbReference>
<keyword evidence="2" id="KW-0479">Metal-binding</keyword>
<dbReference type="GO" id="GO:0046872">
    <property type="term" value="F:metal ion binding"/>
    <property type="evidence" value="ECO:0007669"/>
    <property type="project" value="UniProtKB-KW"/>
</dbReference>
<evidence type="ECO:0000256" key="1">
    <source>
        <dbReference type="ARBA" id="ARBA00001947"/>
    </source>
</evidence>
<dbReference type="HOGENOM" id="CLU_056327_0_0_5"/>
<sequence length="380" mass="41711">MSYAPRCRYGSAGRPDGEQSVLSCSVGFPGTMSCKAGQRHHPLRIRQPRLSETLPGLGRPPLVFNVALPPPDLSSWRAPPSGVPGVWVFDSGRSGPEMVITAMVHGNEYAGGWALENLRRRGPALSSGRLTLILANLEAFDRFDAANPVMSRHVDEDLNRLWHNTRLNSREHSSELERARKLQPYIARADLLLDLHSTLWPSEPLFIAPPRQRSAEFACALAGGKELPQTVLTDLGHHGGSRLIEHAHFMSPGGTGRSCLLEAGPHWEPATVTVMESAIARLLAEAETIHLRGQATEESCPPEMAVVTDNIIARNADFSFIRPWEGGVTIPKAGTPLAHDGHDLIYTPYDECLLIMPNLRPRRGQLAVRLARRTAALFRS</sequence>
<organism evidence="6 7">
    <name type="scientific">Gluconobacter oxydans DSM 3504</name>
    <dbReference type="NCBI Taxonomy" id="1288313"/>
    <lineage>
        <taxon>Bacteria</taxon>
        <taxon>Pseudomonadati</taxon>
        <taxon>Pseudomonadota</taxon>
        <taxon>Alphaproteobacteria</taxon>
        <taxon>Acetobacterales</taxon>
        <taxon>Acetobacteraceae</taxon>
        <taxon>Gluconobacter</taxon>
    </lineage>
</organism>
<evidence type="ECO:0000256" key="2">
    <source>
        <dbReference type="ARBA" id="ARBA00022723"/>
    </source>
</evidence>